<dbReference type="InterPro" id="IPR029442">
    <property type="entry name" value="GyrI-like"/>
</dbReference>
<gene>
    <name evidence="2" type="ORF">EAH78_26300</name>
</gene>
<dbReference type="Pfam" id="PF06445">
    <property type="entry name" value="GyrI-like"/>
    <property type="match status" value="1"/>
</dbReference>
<reference evidence="2 3" key="1">
    <citation type="journal article" date="2019" name="Environ. Microbiol.">
        <title>Species interactions and distinct microbial communities in high Arctic permafrost affected cryosols are associated with the CH4 and CO2 gas fluxes.</title>
        <authorList>
            <person name="Altshuler I."/>
            <person name="Hamel J."/>
            <person name="Turney S."/>
            <person name="Magnuson E."/>
            <person name="Levesque R."/>
            <person name="Greer C."/>
            <person name="Whyte L.G."/>
        </authorList>
    </citation>
    <scope>NUCLEOTIDE SEQUENCE [LARGE SCALE GENOMIC DNA]</scope>
    <source>
        <strain evidence="2 3">E3</strain>
    </source>
</reference>
<feature type="domain" description="GyrI-like small molecule binding" evidence="1">
    <location>
        <begin position="2"/>
        <end position="52"/>
    </location>
</feature>
<organism evidence="2 3">
    <name type="scientific">Pseudomonas arsenicoxydans</name>
    <dbReference type="NCBI Taxonomy" id="702115"/>
    <lineage>
        <taxon>Bacteria</taxon>
        <taxon>Pseudomonadati</taxon>
        <taxon>Pseudomonadota</taxon>
        <taxon>Gammaproteobacteria</taxon>
        <taxon>Pseudomonadales</taxon>
        <taxon>Pseudomonadaceae</taxon>
        <taxon>Pseudomonas</taxon>
    </lineage>
</organism>
<dbReference type="SUPFAM" id="SSF55136">
    <property type="entry name" value="Probable bacterial effector-binding domain"/>
    <property type="match status" value="1"/>
</dbReference>
<accession>A0A502HJN7</accession>
<dbReference type="Gene3D" id="3.20.80.10">
    <property type="entry name" value="Regulatory factor, effector binding domain"/>
    <property type="match status" value="1"/>
</dbReference>
<dbReference type="InterPro" id="IPR011256">
    <property type="entry name" value="Reg_factor_effector_dom_sf"/>
</dbReference>
<dbReference type="AlphaFoldDB" id="A0A502HJN7"/>
<name>A0A502HJN7_9PSED</name>
<dbReference type="EMBL" id="RCZE01000014">
    <property type="protein sequence ID" value="TPG73905.1"/>
    <property type="molecule type" value="Genomic_DNA"/>
</dbReference>
<sequence length="57" mass="5986">MVGVYSAYESDASGAYEVTAGVSVSTPNPEFENVEIQAGKYLVFEARGPMPSAVIQA</sequence>
<evidence type="ECO:0000259" key="1">
    <source>
        <dbReference type="Pfam" id="PF06445"/>
    </source>
</evidence>
<evidence type="ECO:0000313" key="3">
    <source>
        <dbReference type="Proteomes" id="UP000317933"/>
    </source>
</evidence>
<dbReference type="Proteomes" id="UP000317933">
    <property type="component" value="Unassembled WGS sequence"/>
</dbReference>
<proteinExistence type="predicted"/>
<comment type="caution">
    <text evidence="2">The sequence shown here is derived from an EMBL/GenBank/DDBJ whole genome shotgun (WGS) entry which is preliminary data.</text>
</comment>
<protein>
    <submittedName>
        <fullName evidence="2">AraC family transcriptional regulator</fullName>
    </submittedName>
</protein>
<evidence type="ECO:0000313" key="2">
    <source>
        <dbReference type="EMBL" id="TPG73905.1"/>
    </source>
</evidence>